<name>A0A2G5EV69_AQUCA</name>
<dbReference type="PANTHER" id="PTHR31147">
    <property type="entry name" value="ACYL TRANSFERASE 4"/>
    <property type="match status" value="1"/>
</dbReference>
<gene>
    <name evidence="2" type="ORF">AQUCO_00400476v1</name>
</gene>
<dbReference type="STRING" id="218851.A0A2G5EV69"/>
<dbReference type="AlphaFoldDB" id="A0A2G5EV69"/>
<sequence>MAACIAPLNVQRKEIVYVKPSQLTPSDILSFSSVDNNPNLEILCQTIYVYRANEELPIADADHGSLKSHNQSDKHDPACVIKEALSKVLFYYYPLAGKLKRNKGNGKLEINCTGEGVPFLEAIADCTLQSLQYFDGNDVETAKLFVFEVPGDENAGTHPLVIQVTKFACGGFTIGMGLSHSVCDGFGAAQFFRAMAEFASGKVECTVKPVWERERLVGRVIEDKLIQPFISNDSFVTSPFLPSTDLIHECFNLSSECTRRLKISLIEESGGGGGEGLIENFTILEALSAYIWRARFKALELNLDGKTTLALALGIRNLLQPPLPNGYYGNAFISSNVVLMGKDLLESPLSTVARLIKEGKKNASKTEYIHSWLDILESTNQRRKTTDASGAFMVLTDWRQLGLLEQVDFGWSEAVNVIPIPWKMFGYVDLCIFLPPYKLNPSMKGGVRVLVCLPRTAMSKFKEEMEAINHKFEV</sequence>
<evidence type="ECO:0000256" key="1">
    <source>
        <dbReference type="ARBA" id="ARBA00009861"/>
    </source>
</evidence>
<dbReference type="Gene3D" id="3.30.559.10">
    <property type="entry name" value="Chloramphenicol acetyltransferase-like domain"/>
    <property type="match status" value="2"/>
</dbReference>
<organism evidence="2 3">
    <name type="scientific">Aquilegia coerulea</name>
    <name type="common">Rocky mountain columbine</name>
    <dbReference type="NCBI Taxonomy" id="218851"/>
    <lineage>
        <taxon>Eukaryota</taxon>
        <taxon>Viridiplantae</taxon>
        <taxon>Streptophyta</taxon>
        <taxon>Embryophyta</taxon>
        <taxon>Tracheophyta</taxon>
        <taxon>Spermatophyta</taxon>
        <taxon>Magnoliopsida</taxon>
        <taxon>Ranunculales</taxon>
        <taxon>Ranunculaceae</taxon>
        <taxon>Thalictroideae</taxon>
        <taxon>Aquilegia</taxon>
    </lineage>
</organism>
<evidence type="ECO:0000313" key="2">
    <source>
        <dbReference type="EMBL" id="PIA59611.1"/>
    </source>
</evidence>
<comment type="similarity">
    <text evidence="1">Belongs to the plant acyltransferase family.</text>
</comment>
<protein>
    <submittedName>
        <fullName evidence="2">Uncharacterized protein</fullName>
    </submittedName>
</protein>
<dbReference type="EMBL" id="KZ305021">
    <property type="protein sequence ID" value="PIA59611.1"/>
    <property type="molecule type" value="Genomic_DNA"/>
</dbReference>
<dbReference type="InterPro" id="IPR050898">
    <property type="entry name" value="Plant_acyltransferase"/>
</dbReference>
<accession>A0A2G5EV69</accession>
<dbReference type="InParanoid" id="A0A2G5EV69"/>
<dbReference type="PANTHER" id="PTHR31147:SF25">
    <property type="entry name" value="HXXXD-TYPE ACYL-TRANSFERASE FAMILY PROTEIN"/>
    <property type="match status" value="1"/>
</dbReference>
<proteinExistence type="inferred from homology"/>
<dbReference type="InterPro" id="IPR023213">
    <property type="entry name" value="CAT-like_dom_sf"/>
</dbReference>
<keyword evidence="3" id="KW-1185">Reference proteome</keyword>
<dbReference type="OrthoDB" id="671439at2759"/>
<dbReference type="Proteomes" id="UP000230069">
    <property type="component" value="Unassembled WGS sequence"/>
</dbReference>
<reference evidence="2 3" key="1">
    <citation type="submission" date="2017-09" db="EMBL/GenBank/DDBJ databases">
        <title>WGS assembly of Aquilegia coerulea Goldsmith.</title>
        <authorList>
            <person name="Hodges S."/>
            <person name="Kramer E."/>
            <person name="Nordborg M."/>
            <person name="Tomkins J."/>
            <person name="Borevitz J."/>
            <person name="Derieg N."/>
            <person name="Yan J."/>
            <person name="Mihaltcheva S."/>
            <person name="Hayes R.D."/>
            <person name="Rokhsar D."/>
        </authorList>
    </citation>
    <scope>NUCLEOTIDE SEQUENCE [LARGE SCALE GENOMIC DNA]</scope>
    <source>
        <strain evidence="3">cv. Goldsmith</strain>
    </source>
</reference>
<evidence type="ECO:0000313" key="3">
    <source>
        <dbReference type="Proteomes" id="UP000230069"/>
    </source>
</evidence>
<dbReference type="Pfam" id="PF02458">
    <property type="entry name" value="Transferase"/>
    <property type="match status" value="1"/>
</dbReference>